<reference evidence="1" key="1">
    <citation type="submission" date="2021-08" db="EMBL/GenBank/DDBJ databases">
        <title>Complete genome sequence of Moraxella sp strain PS-22.</title>
        <authorList>
            <person name="Das S.K."/>
        </authorList>
    </citation>
    <scope>NUCLEOTIDE SEQUENCE</scope>
    <source>
        <strain evidence="1">PS-22</strain>
    </source>
</reference>
<protein>
    <submittedName>
        <fullName evidence="1">AlpA family phage regulatory protein</fullName>
    </submittedName>
</protein>
<dbReference type="RefSeq" id="WP_239741620.1">
    <property type="nucleotide sequence ID" value="NZ_JACSYB010000001.1"/>
</dbReference>
<dbReference type="EMBL" id="JACSYB010000001">
    <property type="protein sequence ID" value="MCG8147142.1"/>
    <property type="molecule type" value="Genomic_DNA"/>
</dbReference>
<organism evidence="1 2">
    <name type="scientific">Moraxella tetraodonis</name>
    <dbReference type="NCBI Taxonomy" id="2767221"/>
    <lineage>
        <taxon>Bacteria</taxon>
        <taxon>Pseudomonadati</taxon>
        <taxon>Pseudomonadota</taxon>
        <taxon>Gammaproteobacteria</taxon>
        <taxon>Moraxellales</taxon>
        <taxon>Moraxellaceae</taxon>
        <taxon>Moraxella</taxon>
    </lineage>
</organism>
<comment type="caution">
    <text evidence="1">The sequence shown here is derived from an EMBL/GenBank/DDBJ whole genome shotgun (WGS) entry which is preliminary data.</text>
</comment>
<dbReference type="Proteomes" id="UP001139238">
    <property type="component" value="Unassembled WGS sequence"/>
</dbReference>
<sequence length="82" mass="9312">METINLNQPTLATIVMPQLISIQDVIKCTGLSRATIYRMIDEKSDHYDPTFPKKVQLSQVRVAWVASEVAEWIHQKIASRSA</sequence>
<dbReference type="InterPro" id="IPR010260">
    <property type="entry name" value="AlpA"/>
</dbReference>
<name>A0A9X1UQK3_9GAMM</name>
<accession>A0A9X1UQK3</accession>
<keyword evidence="2" id="KW-1185">Reference proteome</keyword>
<proteinExistence type="predicted"/>
<dbReference type="PANTHER" id="PTHR36154">
    <property type="entry name" value="DNA-BINDING TRANSCRIPTIONAL ACTIVATOR ALPA"/>
    <property type="match status" value="1"/>
</dbReference>
<dbReference type="AlphaFoldDB" id="A0A9X1UQK3"/>
<gene>
    <name evidence="1" type="ORF">H9W84_03245</name>
</gene>
<dbReference type="Pfam" id="PF05930">
    <property type="entry name" value="Phage_AlpA"/>
    <property type="match status" value="1"/>
</dbReference>
<dbReference type="Gene3D" id="1.10.238.160">
    <property type="match status" value="1"/>
</dbReference>
<dbReference type="PANTHER" id="PTHR36154:SF1">
    <property type="entry name" value="DNA-BINDING TRANSCRIPTIONAL ACTIVATOR ALPA"/>
    <property type="match status" value="1"/>
</dbReference>
<evidence type="ECO:0000313" key="1">
    <source>
        <dbReference type="EMBL" id="MCG8147142.1"/>
    </source>
</evidence>
<evidence type="ECO:0000313" key="2">
    <source>
        <dbReference type="Proteomes" id="UP001139238"/>
    </source>
</evidence>
<dbReference type="InterPro" id="IPR052931">
    <property type="entry name" value="Prophage_regulatory_activator"/>
</dbReference>